<name>A0ABQ9UEY3_SAGOE</name>
<evidence type="ECO:0000313" key="2">
    <source>
        <dbReference type="Proteomes" id="UP001266305"/>
    </source>
</evidence>
<evidence type="ECO:0000313" key="1">
    <source>
        <dbReference type="EMBL" id="KAK2095628.1"/>
    </source>
</evidence>
<keyword evidence="2" id="KW-1185">Reference proteome</keyword>
<accession>A0ABQ9UEY3</accession>
<sequence length="181" mass="19779">MALHSPIPRPSGSSPARICHGLSHSCNLEMAQVSISGNPWPCPPPPAAGIPGPDVTMVPNLGSRQCSYRVMETSAQTHPGCCSGPRARDPTLWAWAKEARILEWGVVPWATPRLSETSPAASHAFCCTCHLEMAFGSVVATPDPAHFLQQHGPKGQNLLWHLNQVRQQEDWNWRPAPSQWL</sequence>
<dbReference type="EMBL" id="JASSZA010000013">
    <property type="protein sequence ID" value="KAK2095628.1"/>
    <property type="molecule type" value="Genomic_DNA"/>
</dbReference>
<dbReference type="Proteomes" id="UP001266305">
    <property type="component" value="Unassembled WGS sequence"/>
</dbReference>
<protein>
    <submittedName>
        <fullName evidence="1">Uncharacterized protein</fullName>
    </submittedName>
</protein>
<comment type="caution">
    <text evidence="1">The sequence shown here is derived from an EMBL/GenBank/DDBJ whole genome shotgun (WGS) entry which is preliminary data.</text>
</comment>
<proteinExistence type="predicted"/>
<reference evidence="1 2" key="1">
    <citation type="submission" date="2023-05" db="EMBL/GenBank/DDBJ databases">
        <title>B98-5 Cell Line De Novo Hybrid Assembly: An Optical Mapping Approach.</title>
        <authorList>
            <person name="Kananen K."/>
            <person name="Auerbach J.A."/>
            <person name="Kautto E."/>
            <person name="Blachly J.S."/>
        </authorList>
    </citation>
    <scope>NUCLEOTIDE SEQUENCE [LARGE SCALE GENOMIC DNA]</scope>
    <source>
        <strain evidence="1">B95-8</strain>
        <tissue evidence="1">Cell line</tissue>
    </source>
</reference>
<gene>
    <name evidence="1" type="ORF">P7K49_027044</name>
</gene>
<organism evidence="1 2">
    <name type="scientific">Saguinus oedipus</name>
    <name type="common">Cotton-top tamarin</name>
    <name type="synonym">Oedipomidas oedipus</name>
    <dbReference type="NCBI Taxonomy" id="9490"/>
    <lineage>
        <taxon>Eukaryota</taxon>
        <taxon>Metazoa</taxon>
        <taxon>Chordata</taxon>
        <taxon>Craniata</taxon>
        <taxon>Vertebrata</taxon>
        <taxon>Euteleostomi</taxon>
        <taxon>Mammalia</taxon>
        <taxon>Eutheria</taxon>
        <taxon>Euarchontoglires</taxon>
        <taxon>Primates</taxon>
        <taxon>Haplorrhini</taxon>
        <taxon>Platyrrhini</taxon>
        <taxon>Cebidae</taxon>
        <taxon>Callitrichinae</taxon>
        <taxon>Saguinus</taxon>
    </lineage>
</organism>